<dbReference type="RefSeq" id="XP_010490218.1">
    <property type="nucleotide sequence ID" value="XM_010491916.1"/>
</dbReference>
<gene>
    <name evidence="3" type="primary">LOC104767959</name>
</gene>
<evidence type="ECO:0000313" key="2">
    <source>
        <dbReference type="Proteomes" id="UP000694864"/>
    </source>
</evidence>
<dbReference type="Pfam" id="PF00646">
    <property type="entry name" value="F-box"/>
    <property type="match status" value="1"/>
</dbReference>
<dbReference type="Pfam" id="PF03478">
    <property type="entry name" value="Beta-prop_KIB1-4"/>
    <property type="match status" value="1"/>
</dbReference>
<dbReference type="InterPro" id="IPR036047">
    <property type="entry name" value="F-box-like_dom_sf"/>
</dbReference>
<feature type="domain" description="F-box" evidence="1">
    <location>
        <begin position="12"/>
        <end position="52"/>
    </location>
</feature>
<dbReference type="InterPro" id="IPR005174">
    <property type="entry name" value="KIB1-4_b-propeller"/>
</dbReference>
<proteinExistence type="predicted"/>
<dbReference type="SMART" id="SM00256">
    <property type="entry name" value="FBOX"/>
    <property type="match status" value="1"/>
</dbReference>
<name>A0ABM0XS77_CAMSA</name>
<dbReference type="PANTHER" id="PTHR44259">
    <property type="entry name" value="OS07G0183000 PROTEIN-RELATED"/>
    <property type="match status" value="1"/>
</dbReference>
<dbReference type="Proteomes" id="UP000694864">
    <property type="component" value="Chromosome 19"/>
</dbReference>
<dbReference type="GeneID" id="104767959"/>
<evidence type="ECO:0000259" key="1">
    <source>
        <dbReference type="SMART" id="SM00256"/>
    </source>
</evidence>
<evidence type="ECO:0000313" key="3">
    <source>
        <dbReference type="RefSeq" id="XP_010490218.1"/>
    </source>
</evidence>
<dbReference type="SUPFAM" id="SSF81383">
    <property type="entry name" value="F-box domain"/>
    <property type="match status" value="1"/>
</dbReference>
<sequence length="281" mass="33344">METSNPRTRSDLPPDLVKCIFNRVSFTDFHRARIVSTNWYWSLKLTVPRKITSPWLILFPEGENDEDGNRVKLFNHEEEDRIYKSKRDFRNSCSSYEKTKEFVVVWFVDPSVNCLCFCKKGDDRFAYILLLSRVSMYDQQIYDVVLRGHSLYILTNHDYIRFIDFSGPRGELLLVENILDQRRQRSFHVFKKDHDPEMNQRYIEVISLGEEALLLRMHTTVPGLEPNSIYFTSHDSACHRFRMKTLHIDICVFNLPTKTLKRCSTLSNMKLKDALWFLPRT</sequence>
<organism evidence="2 3">
    <name type="scientific">Camelina sativa</name>
    <name type="common">False flax</name>
    <name type="synonym">Myagrum sativum</name>
    <dbReference type="NCBI Taxonomy" id="90675"/>
    <lineage>
        <taxon>Eukaryota</taxon>
        <taxon>Viridiplantae</taxon>
        <taxon>Streptophyta</taxon>
        <taxon>Embryophyta</taxon>
        <taxon>Tracheophyta</taxon>
        <taxon>Spermatophyta</taxon>
        <taxon>Magnoliopsida</taxon>
        <taxon>eudicotyledons</taxon>
        <taxon>Gunneridae</taxon>
        <taxon>Pentapetalae</taxon>
        <taxon>rosids</taxon>
        <taxon>malvids</taxon>
        <taxon>Brassicales</taxon>
        <taxon>Brassicaceae</taxon>
        <taxon>Camelineae</taxon>
        <taxon>Camelina</taxon>
    </lineage>
</organism>
<protein>
    <submittedName>
        <fullName evidence="3">F-box protein At2g14290-like</fullName>
    </submittedName>
</protein>
<accession>A0ABM0XS77</accession>
<reference evidence="3" key="2">
    <citation type="submission" date="2025-08" db="UniProtKB">
        <authorList>
            <consortium name="RefSeq"/>
        </authorList>
    </citation>
    <scope>IDENTIFICATION</scope>
    <source>
        <tissue evidence="3">Leaf</tissue>
    </source>
</reference>
<dbReference type="InterPro" id="IPR050942">
    <property type="entry name" value="F-box_BR-signaling"/>
</dbReference>
<reference evidence="2" key="1">
    <citation type="journal article" date="2014" name="Nat. Commun.">
        <title>The emerging biofuel crop Camelina sativa retains a highly undifferentiated hexaploid genome structure.</title>
        <authorList>
            <person name="Kagale S."/>
            <person name="Koh C."/>
            <person name="Nixon J."/>
            <person name="Bollina V."/>
            <person name="Clarke W.E."/>
            <person name="Tuteja R."/>
            <person name="Spillane C."/>
            <person name="Robinson S.J."/>
            <person name="Links M.G."/>
            <person name="Clarke C."/>
            <person name="Higgins E.E."/>
            <person name="Huebert T."/>
            <person name="Sharpe A.G."/>
            <person name="Parkin I.A."/>
        </authorList>
    </citation>
    <scope>NUCLEOTIDE SEQUENCE [LARGE SCALE GENOMIC DNA]</scope>
    <source>
        <strain evidence="2">cv. DH55</strain>
    </source>
</reference>
<keyword evidence="2" id="KW-1185">Reference proteome</keyword>
<dbReference type="PANTHER" id="PTHR44259:SF31">
    <property type="entry name" value="F-BOX FAMILY PROTEIN"/>
    <property type="match status" value="1"/>
</dbReference>
<dbReference type="InterPro" id="IPR001810">
    <property type="entry name" value="F-box_dom"/>
</dbReference>